<reference evidence="1 2" key="1">
    <citation type="submission" date="2018-07" db="EMBL/GenBank/DDBJ databases">
        <title>A high quality draft genome assembly of the barn swallow (H. rustica rustica).</title>
        <authorList>
            <person name="Formenti G."/>
            <person name="Chiara M."/>
            <person name="Poveda L."/>
            <person name="Francoijs K.-J."/>
            <person name="Bonisoli-Alquati A."/>
            <person name="Canova L."/>
            <person name="Gianfranceschi L."/>
            <person name="Horner D.S."/>
            <person name="Saino N."/>
        </authorList>
    </citation>
    <scope>NUCLEOTIDE SEQUENCE [LARGE SCALE GENOMIC DNA]</scope>
    <source>
        <strain evidence="1">Chelidonia</strain>
        <tissue evidence="1">Blood</tissue>
    </source>
</reference>
<keyword evidence="2" id="KW-1185">Reference proteome</keyword>
<name>A0A3M0L654_HIRRU</name>
<dbReference type="Proteomes" id="UP000269221">
    <property type="component" value="Unassembled WGS sequence"/>
</dbReference>
<dbReference type="EMBL" id="QRBI01000104">
    <property type="protein sequence ID" value="RMC14707.1"/>
    <property type="molecule type" value="Genomic_DNA"/>
</dbReference>
<organism evidence="1 2">
    <name type="scientific">Hirundo rustica rustica</name>
    <dbReference type="NCBI Taxonomy" id="333673"/>
    <lineage>
        <taxon>Eukaryota</taxon>
        <taxon>Metazoa</taxon>
        <taxon>Chordata</taxon>
        <taxon>Craniata</taxon>
        <taxon>Vertebrata</taxon>
        <taxon>Euteleostomi</taxon>
        <taxon>Archelosauria</taxon>
        <taxon>Archosauria</taxon>
        <taxon>Dinosauria</taxon>
        <taxon>Saurischia</taxon>
        <taxon>Theropoda</taxon>
        <taxon>Coelurosauria</taxon>
        <taxon>Aves</taxon>
        <taxon>Neognathae</taxon>
        <taxon>Neoaves</taxon>
        <taxon>Telluraves</taxon>
        <taxon>Australaves</taxon>
        <taxon>Passeriformes</taxon>
        <taxon>Sylvioidea</taxon>
        <taxon>Hirundinidae</taxon>
        <taxon>Hirundo</taxon>
    </lineage>
</organism>
<protein>
    <submittedName>
        <fullName evidence="1">Uncharacterized protein</fullName>
    </submittedName>
</protein>
<evidence type="ECO:0000313" key="1">
    <source>
        <dbReference type="EMBL" id="RMC14707.1"/>
    </source>
</evidence>
<proteinExistence type="predicted"/>
<accession>A0A3M0L654</accession>
<dbReference type="AlphaFoldDB" id="A0A3M0L654"/>
<sequence length="230" mass="25318">MKGMERGQNILVWLALGNHIPNPGSTCALHPGFTAIQLEIQLLETSTSLRKASLADKWDENSWDTSDHLDTRAVSPEQMDIHAQLNSYWMWSFSLDSDFLSWCSGGAEHPGILVPLIPPMPQGRQTLPALPDCAGPTFAVVLPMETRPSLHAINLTIPKGFPYLQPGWAASPHPKPHPHSSLALELCQVLGAAFPWKRLEEIDRDQEKLDLRHQGFTGASDSGISFGSSR</sequence>
<comment type="caution">
    <text evidence="1">The sequence shown here is derived from an EMBL/GenBank/DDBJ whole genome shotgun (WGS) entry which is preliminary data.</text>
</comment>
<gene>
    <name evidence="1" type="ORF">DUI87_06879</name>
</gene>
<evidence type="ECO:0000313" key="2">
    <source>
        <dbReference type="Proteomes" id="UP000269221"/>
    </source>
</evidence>